<keyword evidence="6 7" id="KW-0472">Membrane</keyword>
<feature type="domain" description="Trichome birefringence-like C-terminal" evidence="8">
    <location>
        <begin position="123"/>
        <end position="410"/>
    </location>
</feature>
<dbReference type="Pfam" id="PF14416">
    <property type="entry name" value="PMR5N"/>
    <property type="match status" value="1"/>
</dbReference>
<evidence type="ECO:0000256" key="4">
    <source>
        <dbReference type="ARBA" id="ARBA00022968"/>
    </source>
</evidence>
<evidence type="ECO:0000259" key="9">
    <source>
        <dbReference type="Pfam" id="PF14416"/>
    </source>
</evidence>
<feature type="transmembrane region" description="Helical" evidence="7">
    <location>
        <begin position="12"/>
        <end position="33"/>
    </location>
</feature>
<keyword evidence="3 7" id="KW-0812">Transmembrane</keyword>
<dbReference type="Proteomes" id="UP001190926">
    <property type="component" value="Unassembled WGS sequence"/>
</dbReference>
<dbReference type="InterPro" id="IPR026057">
    <property type="entry name" value="TBL_C"/>
</dbReference>
<comment type="caution">
    <text evidence="10">The sequence shown here is derived from an EMBL/GenBank/DDBJ whole genome shotgun (WGS) entry which is preliminary data.</text>
</comment>
<dbReference type="PANTHER" id="PTHR32285:SF239">
    <property type="entry name" value="PROTEIN TRICHOME BIREFRINGENCE-LIKE 34"/>
    <property type="match status" value="1"/>
</dbReference>
<dbReference type="EMBL" id="SDAM02000017">
    <property type="protein sequence ID" value="KAH6837669.1"/>
    <property type="molecule type" value="Genomic_DNA"/>
</dbReference>
<evidence type="ECO:0000256" key="6">
    <source>
        <dbReference type="ARBA" id="ARBA00023136"/>
    </source>
</evidence>
<evidence type="ECO:0000313" key="10">
    <source>
        <dbReference type="EMBL" id="KAH6837669.1"/>
    </source>
</evidence>
<evidence type="ECO:0000256" key="7">
    <source>
        <dbReference type="SAM" id="Phobius"/>
    </source>
</evidence>
<dbReference type="GO" id="GO:0016020">
    <property type="term" value="C:membrane"/>
    <property type="evidence" value="ECO:0007669"/>
    <property type="project" value="UniProtKB-SubCell"/>
</dbReference>
<dbReference type="AlphaFoldDB" id="A0AAD4PEQ8"/>
<proteinExistence type="inferred from homology"/>
<comment type="similarity">
    <text evidence="2">Belongs to the PC-esterase family. TBL subfamily.</text>
</comment>
<dbReference type="InterPro" id="IPR025846">
    <property type="entry name" value="TBL_N"/>
</dbReference>
<dbReference type="PANTHER" id="PTHR32285">
    <property type="entry name" value="PROTEIN TRICHOME BIREFRINGENCE-LIKE 9-RELATED"/>
    <property type="match status" value="1"/>
</dbReference>
<evidence type="ECO:0000313" key="11">
    <source>
        <dbReference type="Proteomes" id="UP001190926"/>
    </source>
</evidence>
<keyword evidence="5 7" id="KW-1133">Transmembrane helix</keyword>
<keyword evidence="4" id="KW-0735">Signal-anchor</keyword>
<keyword evidence="11" id="KW-1185">Reference proteome</keyword>
<accession>A0AAD4PEQ8</accession>
<dbReference type="Pfam" id="PF13839">
    <property type="entry name" value="PC-Esterase"/>
    <property type="match status" value="1"/>
</dbReference>
<dbReference type="GO" id="GO:0016413">
    <property type="term" value="F:O-acetyltransferase activity"/>
    <property type="evidence" value="ECO:0007669"/>
    <property type="project" value="InterPro"/>
</dbReference>
<dbReference type="GO" id="GO:0005794">
    <property type="term" value="C:Golgi apparatus"/>
    <property type="evidence" value="ECO:0007669"/>
    <property type="project" value="TreeGrafter"/>
</dbReference>
<evidence type="ECO:0000259" key="8">
    <source>
        <dbReference type="Pfam" id="PF13839"/>
    </source>
</evidence>
<name>A0AAD4PEQ8_PERFH</name>
<evidence type="ECO:0000256" key="5">
    <source>
        <dbReference type="ARBA" id="ARBA00022989"/>
    </source>
</evidence>
<dbReference type="InterPro" id="IPR029962">
    <property type="entry name" value="TBL"/>
</dbReference>
<sequence length="415" mass="48447">MKLGIFSHCIVGFSLITLLGAVIYLTSDFLGFLDLQKQLKNACVNNAGNEPQKAYEEYKSSSSSSSSSSCNLFSGRWVFDNVSLPLYEERNCSFMLPEFACEKYGRKDLKYRNWRWKPHECDLPRFNGTALLEKIRGKRLLFVGDSLNRNQWTSMLCLIESALGPSAPKTVVRNENMFLFEAIEYNATIGLYWAPFLVESNCDDPLIHHVKHRVIRLMGIDKHARHWNNADILVFNNYLWWMDPITIVWGSFGSSDAIYKRVEMRLRRYEMALNTWSDWLEFNINRTKTNLFFMSLSPFHKFGESWDDPSNCYSETEPILKDGYWGIATDREMMNVAESILHKLEMRGLNITYLNVTNLSDYRKDAHPSIYRKFFHPLSEEQLSNPISYSDCVHWCLPGVPDVWNEILYSYIMDF</sequence>
<gene>
    <name evidence="10" type="ORF">C2S53_019867</name>
</gene>
<reference evidence="10 11" key="1">
    <citation type="journal article" date="2021" name="Nat. Commun.">
        <title>Incipient diploidization of the medicinal plant Perilla within 10,000 years.</title>
        <authorList>
            <person name="Zhang Y."/>
            <person name="Shen Q."/>
            <person name="Leng L."/>
            <person name="Zhang D."/>
            <person name="Chen S."/>
            <person name="Shi Y."/>
            <person name="Ning Z."/>
            <person name="Chen S."/>
        </authorList>
    </citation>
    <scope>NUCLEOTIDE SEQUENCE [LARGE SCALE GENOMIC DNA]</scope>
    <source>
        <strain evidence="11">cv. PC099</strain>
    </source>
</reference>
<protein>
    <submittedName>
        <fullName evidence="10">TRICHOME BIREFRINGENCE-LIKE 34</fullName>
    </submittedName>
</protein>
<evidence type="ECO:0000256" key="3">
    <source>
        <dbReference type="ARBA" id="ARBA00022692"/>
    </source>
</evidence>
<evidence type="ECO:0000256" key="2">
    <source>
        <dbReference type="ARBA" id="ARBA00007727"/>
    </source>
</evidence>
<feature type="domain" description="Trichome birefringence-like N-terminal" evidence="9">
    <location>
        <begin position="69"/>
        <end position="122"/>
    </location>
</feature>
<evidence type="ECO:0000256" key="1">
    <source>
        <dbReference type="ARBA" id="ARBA00004167"/>
    </source>
</evidence>
<comment type="subcellular location">
    <subcellularLocation>
        <location evidence="1">Membrane</location>
        <topology evidence="1">Single-pass membrane protein</topology>
    </subcellularLocation>
</comment>
<organism evidence="10 11">
    <name type="scientific">Perilla frutescens var. hirtella</name>
    <name type="common">Perilla citriodora</name>
    <name type="synonym">Perilla setoyensis</name>
    <dbReference type="NCBI Taxonomy" id="608512"/>
    <lineage>
        <taxon>Eukaryota</taxon>
        <taxon>Viridiplantae</taxon>
        <taxon>Streptophyta</taxon>
        <taxon>Embryophyta</taxon>
        <taxon>Tracheophyta</taxon>
        <taxon>Spermatophyta</taxon>
        <taxon>Magnoliopsida</taxon>
        <taxon>eudicotyledons</taxon>
        <taxon>Gunneridae</taxon>
        <taxon>Pentapetalae</taxon>
        <taxon>asterids</taxon>
        <taxon>lamiids</taxon>
        <taxon>Lamiales</taxon>
        <taxon>Lamiaceae</taxon>
        <taxon>Nepetoideae</taxon>
        <taxon>Elsholtzieae</taxon>
        <taxon>Perilla</taxon>
    </lineage>
</organism>